<dbReference type="GO" id="GO:0006508">
    <property type="term" value="P:proteolysis"/>
    <property type="evidence" value="ECO:0007669"/>
    <property type="project" value="UniProtKB-KW"/>
</dbReference>
<dbReference type="GeneID" id="91571228"/>
<feature type="region of interest" description="Disordered" evidence="1">
    <location>
        <begin position="176"/>
        <end position="204"/>
    </location>
</feature>
<dbReference type="Pfam" id="PF20177">
    <property type="entry name" value="DUF6542"/>
    <property type="match status" value="1"/>
</dbReference>
<feature type="region of interest" description="Disordered" evidence="1">
    <location>
        <begin position="1"/>
        <end position="41"/>
    </location>
</feature>
<dbReference type="InterPro" id="IPR036259">
    <property type="entry name" value="MFS_trans_sf"/>
</dbReference>
<proteinExistence type="predicted"/>
<feature type="transmembrane region" description="Helical" evidence="2">
    <location>
        <begin position="118"/>
        <end position="145"/>
    </location>
</feature>
<reference evidence="4 5" key="1">
    <citation type="submission" date="2021-03" db="EMBL/GenBank/DDBJ databases">
        <title>Sequencing the genomes of 1000 actinobacteria strains.</title>
        <authorList>
            <person name="Klenk H.-P."/>
        </authorList>
    </citation>
    <scope>NUCLEOTIDE SEQUENCE [LARGE SCALE GENOMIC DNA]</scope>
    <source>
        <strain evidence="4 5">DSM 41480</strain>
    </source>
</reference>
<evidence type="ECO:0000256" key="2">
    <source>
        <dbReference type="SAM" id="Phobius"/>
    </source>
</evidence>
<gene>
    <name evidence="4" type="ORF">JO379_004362</name>
</gene>
<feature type="domain" description="DUF6542" evidence="3">
    <location>
        <begin position="57"/>
        <end position="170"/>
    </location>
</feature>
<organism evidence="4 5">
    <name type="scientific">Streptomyces syringium</name>
    <dbReference type="NCBI Taxonomy" id="76729"/>
    <lineage>
        <taxon>Bacteria</taxon>
        <taxon>Bacillati</taxon>
        <taxon>Actinomycetota</taxon>
        <taxon>Actinomycetes</taxon>
        <taxon>Kitasatosporales</taxon>
        <taxon>Streptomycetaceae</taxon>
        <taxon>Streptomyces</taxon>
    </lineage>
</organism>
<comment type="caution">
    <text evidence="4">The sequence shown here is derived from an EMBL/GenBank/DDBJ whole genome shotgun (WGS) entry which is preliminary data.</text>
</comment>
<feature type="transmembrane region" description="Helical" evidence="2">
    <location>
        <begin position="151"/>
        <end position="173"/>
    </location>
</feature>
<evidence type="ECO:0000313" key="5">
    <source>
        <dbReference type="Proteomes" id="UP001519291"/>
    </source>
</evidence>
<feature type="compositionally biased region" description="Basic residues" evidence="1">
    <location>
        <begin position="176"/>
        <end position="187"/>
    </location>
</feature>
<protein>
    <submittedName>
        <fullName evidence="4">Membrane protein implicated in regulation of membrane protease activity</fullName>
    </submittedName>
</protein>
<name>A0ABS4YAE8_9ACTN</name>
<keyword evidence="2" id="KW-1133">Transmembrane helix</keyword>
<accession>A0ABS4YAE8</accession>
<dbReference type="GO" id="GO:0008233">
    <property type="term" value="F:peptidase activity"/>
    <property type="evidence" value="ECO:0007669"/>
    <property type="project" value="UniProtKB-KW"/>
</dbReference>
<keyword evidence="5" id="KW-1185">Reference proteome</keyword>
<keyword evidence="4" id="KW-0645">Protease</keyword>
<keyword evidence="4" id="KW-0378">Hydrolase</keyword>
<evidence type="ECO:0000313" key="4">
    <source>
        <dbReference type="EMBL" id="MBP2404893.1"/>
    </source>
</evidence>
<feature type="transmembrane region" description="Helical" evidence="2">
    <location>
        <begin position="55"/>
        <end position="75"/>
    </location>
</feature>
<keyword evidence="2" id="KW-0472">Membrane</keyword>
<keyword evidence="2" id="KW-0812">Transmembrane</keyword>
<sequence length="204" mass="21331">MEQPSTRTPQRKARRTPPVPRPAAPVGQGEHATVYRSGPGPGVPPLRRALDRMPAARLTGLGSGLLTALGMLAIGAGDAALLDGSPAVYGVFFIIGSAACALWVRPADLVTAPISAPIAYAVGGVPISGGGGGFGTQLMGLITLLSLNAGWLYAGTLLAALIALVRRIALIRARRRERNRQRKRPSRPPRSPRCSPAGRERSPR</sequence>
<dbReference type="EMBL" id="JAGIOH010000001">
    <property type="protein sequence ID" value="MBP2404893.1"/>
    <property type="molecule type" value="Genomic_DNA"/>
</dbReference>
<dbReference type="RefSeq" id="WP_130879680.1">
    <property type="nucleotide sequence ID" value="NZ_JAGIOH010000001.1"/>
</dbReference>
<dbReference type="InterPro" id="IPR046672">
    <property type="entry name" value="DUF6542"/>
</dbReference>
<dbReference type="Proteomes" id="UP001519291">
    <property type="component" value="Unassembled WGS sequence"/>
</dbReference>
<evidence type="ECO:0000259" key="3">
    <source>
        <dbReference type="Pfam" id="PF20177"/>
    </source>
</evidence>
<evidence type="ECO:0000256" key="1">
    <source>
        <dbReference type="SAM" id="MobiDB-lite"/>
    </source>
</evidence>
<dbReference type="SUPFAM" id="SSF103473">
    <property type="entry name" value="MFS general substrate transporter"/>
    <property type="match status" value="1"/>
</dbReference>
<feature type="transmembrane region" description="Helical" evidence="2">
    <location>
        <begin position="87"/>
        <end position="106"/>
    </location>
</feature>